<gene>
    <name evidence="1" type="ORF">POCTA_138.1.T1560134</name>
</gene>
<name>A0A8S1YED5_PAROT</name>
<dbReference type="AlphaFoldDB" id="A0A8S1YED5"/>
<comment type="caution">
    <text evidence="1">The sequence shown here is derived from an EMBL/GenBank/DDBJ whole genome shotgun (WGS) entry which is preliminary data.</text>
</comment>
<evidence type="ECO:0000313" key="1">
    <source>
        <dbReference type="EMBL" id="CAD8212130.1"/>
    </source>
</evidence>
<sequence>MPKTLRLNLRHKTQRQLLIRIVNIVFVRDFFKKKTLIFNVFMQLEQHQEVLMQFDQAILINPNELAAYNWKGFSLENYHMYAKAIQKYRQAQSLLGNQQNEYYLNIFVWQKQRRDN</sequence>
<organism evidence="1 2">
    <name type="scientific">Paramecium octaurelia</name>
    <dbReference type="NCBI Taxonomy" id="43137"/>
    <lineage>
        <taxon>Eukaryota</taxon>
        <taxon>Sar</taxon>
        <taxon>Alveolata</taxon>
        <taxon>Ciliophora</taxon>
        <taxon>Intramacronucleata</taxon>
        <taxon>Oligohymenophorea</taxon>
        <taxon>Peniculida</taxon>
        <taxon>Parameciidae</taxon>
        <taxon>Paramecium</taxon>
    </lineage>
</organism>
<dbReference type="Proteomes" id="UP000683925">
    <property type="component" value="Unassembled WGS sequence"/>
</dbReference>
<evidence type="ECO:0008006" key="3">
    <source>
        <dbReference type="Google" id="ProtNLM"/>
    </source>
</evidence>
<protein>
    <recommendedName>
        <fullName evidence="3">Photosystem I assembly protein Ycf3</fullName>
    </recommendedName>
</protein>
<dbReference type="OrthoDB" id="2335338at2759"/>
<reference evidence="1" key="1">
    <citation type="submission" date="2021-01" db="EMBL/GenBank/DDBJ databases">
        <authorList>
            <consortium name="Genoscope - CEA"/>
            <person name="William W."/>
        </authorList>
    </citation>
    <scope>NUCLEOTIDE SEQUENCE</scope>
</reference>
<dbReference type="EMBL" id="CAJJDP010000158">
    <property type="protein sequence ID" value="CAD8212130.1"/>
    <property type="molecule type" value="Genomic_DNA"/>
</dbReference>
<accession>A0A8S1YED5</accession>
<keyword evidence="2" id="KW-1185">Reference proteome</keyword>
<proteinExistence type="predicted"/>
<evidence type="ECO:0000313" key="2">
    <source>
        <dbReference type="Proteomes" id="UP000683925"/>
    </source>
</evidence>